<dbReference type="AlphaFoldDB" id="B5H6W7"/>
<accession>B5H6W7</accession>
<gene>
    <name evidence="2" type="ORF">SSDG_00896</name>
</gene>
<dbReference type="EMBL" id="CM000950">
    <property type="protein sequence ID" value="EDY62578.1"/>
    <property type="molecule type" value="Genomic_DNA"/>
</dbReference>
<reference evidence="3" key="1">
    <citation type="submission" date="2008-02" db="EMBL/GenBank/DDBJ databases">
        <authorList>
            <consortium name="The Broad Institute Genome Sequencing Platform"/>
            <person name="Fischbach M."/>
            <person name="Ward D."/>
            <person name="Young S."/>
            <person name="Jaffe D."/>
            <person name="Gnerre S."/>
            <person name="Berlin A."/>
            <person name="Heiman D."/>
            <person name="Hepburn T."/>
            <person name="Sykes S."/>
            <person name="Alvarado L."/>
            <person name="Kodira C.D."/>
            <person name="Straight P."/>
            <person name="Clardy J."/>
            <person name="Hung D."/>
            <person name="Kolter R."/>
            <person name="Mekalanos J."/>
            <person name="Walker S."/>
            <person name="Walsh C.T."/>
            <person name="Lander E."/>
            <person name="Galagan J."/>
            <person name="Nusbaum C."/>
            <person name="Birren B."/>
        </authorList>
    </citation>
    <scope>NUCLEOTIDE SEQUENCE [LARGE SCALE GENOMIC DNA]</scope>
    <source>
        <strain evidence="3">ATCC 25486 / DSM 40338 / CBS 914.69 / JCM 4507 / NBRC 13074 / NRRL 2958 / 5647</strain>
    </source>
</reference>
<keyword evidence="3" id="KW-1185">Reference proteome</keyword>
<sequence length="161" mass="17238">MLDQSMAWGSVRDGQTDDFTDIGRCSWECAPASPARIGGDGVAYARATPTSHPGACARAGLSRVSLSVRRMTDSPWRLLTGPATLEGHRPRGQQTEPYEGGSDDNDAPVDGTADVTLPDTKLAREATVLIRDTTTGLIHHHSRRHAGPEGRRPHCGATKRS</sequence>
<organism evidence="2 3">
    <name type="scientific">Streptomyces pristinaespiralis (strain ATCC 25486 / DSM 40338 / CBS 914.69 / JCM 4507 / KCC S-0507 / NBRC 13074 / NRRL 2958 / 5647)</name>
    <dbReference type="NCBI Taxonomy" id="457429"/>
    <lineage>
        <taxon>Bacteria</taxon>
        <taxon>Bacillati</taxon>
        <taxon>Actinomycetota</taxon>
        <taxon>Actinomycetes</taxon>
        <taxon>Kitasatosporales</taxon>
        <taxon>Streptomycetaceae</taxon>
        <taxon>Streptomyces</taxon>
    </lineage>
</organism>
<proteinExistence type="predicted"/>
<name>B5H6W7_STRE2</name>
<dbReference type="HOGENOM" id="CLU_1642812_0_0_11"/>
<evidence type="ECO:0000313" key="2">
    <source>
        <dbReference type="EMBL" id="EDY62578.1"/>
    </source>
</evidence>
<protein>
    <submittedName>
        <fullName evidence="2">Uncharacterized protein</fullName>
    </submittedName>
</protein>
<dbReference type="Proteomes" id="UP000002805">
    <property type="component" value="Chromosome"/>
</dbReference>
<feature type="region of interest" description="Disordered" evidence="1">
    <location>
        <begin position="75"/>
        <end position="115"/>
    </location>
</feature>
<feature type="region of interest" description="Disordered" evidence="1">
    <location>
        <begin position="136"/>
        <end position="161"/>
    </location>
</feature>
<evidence type="ECO:0000313" key="3">
    <source>
        <dbReference type="Proteomes" id="UP000002805"/>
    </source>
</evidence>
<evidence type="ECO:0000256" key="1">
    <source>
        <dbReference type="SAM" id="MobiDB-lite"/>
    </source>
</evidence>
<reference evidence="3" key="2">
    <citation type="submission" date="2009-10" db="EMBL/GenBank/DDBJ databases">
        <title>The genome sequence of Streptomyces pristinaespiralis strain ATCC 25486.</title>
        <authorList>
            <consortium name="The Broad Institute Genome Sequencing Platform"/>
            <consortium name="Broad Institute Microbial Sequencing Center"/>
            <person name="Fischbach M."/>
            <person name="Godfrey P."/>
            <person name="Ward D."/>
            <person name="Young S."/>
            <person name="Zeng Q."/>
            <person name="Koehrsen M."/>
            <person name="Alvarado L."/>
            <person name="Berlin A.M."/>
            <person name="Bochicchio J."/>
            <person name="Borenstein D."/>
            <person name="Chapman S.B."/>
            <person name="Chen Z."/>
            <person name="Engels R."/>
            <person name="Freedman E."/>
            <person name="Gellesch M."/>
            <person name="Goldberg J."/>
            <person name="Griggs A."/>
            <person name="Gujja S."/>
            <person name="Heilman E.R."/>
            <person name="Heiman D.I."/>
            <person name="Hepburn T.A."/>
            <person name="Howarth C."/>
            <person name="Jen D."/>
            <person name="Larson L."/>
            <person name="Lewis B."/>
            <person name="Mehta T."/>
            <person name="Park D."/>
            <person name="Pearson M."/>
            <person name="Richards J."/>
            <person name="Roberts A."/>
            <person name="Saif S."/>
            <person name="Shea T.D."/>
            <person name="Shenoy N."/>
            <person name="Sisk P."/>
            <person name="Stolte C."/>
            <person name="Sykes S.N."/>
            <person name="Thomson T."/>
            <person name="Walk T."/>
            <person name="White J."/>
            <person name="Yandava C."/>
            <person name="Straight P."/>
            <person name="Clardy J."/>
            <person name="Hung D."/>
            <person name="Kolter R."/>
            <person name="Mekalanos J."/>
            <person name="Walker S."/>
            <person name="Walsh C.T."/>
            <person name="Wieland-Brown L.C."/>
            <person name="Haas B."/>
            <person name="Nusbaum C."/>
            <person name="Birren B."/>
        </authorList>
    </citation>
    <scope>NUCLEOTIDE SEQUENCE [LARGE SCALE GENOMIC DNA]</scope>
    <source>
        <strain evidence="3">ATCC 25486 / DSM 40338 / CBS 914.69 / JCM 4507 / NBRC 13074 / NRRL 2958 / 5647</strain>
    </source>
</reference>